<dbReference type="PANTHER" id="PTHR30531:SF12">
    <property type="entry name" value="FLAGELLAR BIOSYNTHETIC PROTEIN FLHB"/>
    <property type="match status" value="1"/>
</dbReference>
<dbReference type="GO" id="GO:0005886">
    <property type="term" value="C:plasma membrane"/>
    <property type="evidence" value="ECO:0007669"/>
    <property type="project" value="TreeGrafter"/>
</dbReference>
<dbReference type="OrthoDB" id="5244399at2"/>
<dbReference type="EMBL" id="LDJR01000037">
    <property type="protein sequence ID" value="OAK72570.1"/>
    <property type="molecule type" value="Genomic_DNA"/>
</dbReference>
<dbReference type="PANTHER" id="PTHR30531">
    <property type="entry name" value="FLAGELLAR BIOSYNTHETIC PROTEIN FLHB"/>
    <property type="match status" value="1"/>
</dbReference>
<dbReference type="RefSeq" id="WP_057986679.1">
    <property type="nucleotide sequence ID" value="NZ_JAGGKH010000002.1"/>
</dbReference>
<dbReference type="InterPro" id="IPR029025">
    <property type="entry name" value="T3SS_substrate_exporter_C"/>
</dbReference>
<reference evidence="1 2" key="1">
    <citation type="submission" date="2015-05" db="EMBL/GenBank/DDBJ databases">
        <title>Comparison of genome.</title>
        <authorList>
            <person name="Zheng Z."/>
            <person name="Sun M."/>
        </authorList>
    </citation>
    <scope>NUCLEOTIDE SEQUENCE [LARGE SCALE GENOMIC DNA]</scope>
    <source>
        <strain evidence="1 2">G25-74</strain>
    </source>
</reference>
<dbReference type="AlphaFoldDB" id="A0A177ZZ29"/>
<accession>A0A177ZZ29</accession>
<dbReference type="STRING" id="217031.ABB05_08260"/>
<organism evidence="1 2">
    <name type="scientific">Lederbergia galactosidilytica</name>
    <dbReference type="NCBI Taxonomy" id="217031"/>
    <lineage>
        <taxon>Bacteria</taxon>
        <taxon>Bacillati</taxon>
        <taxon>Bacillota</taxon>
        <taxon>Bacilli</taxon>
        <taxon>Bacillales</taxon>
        <taxon>Bacillaceae</taxon>
        <taxon>Lederbergia</taxon>
    </lineage>
</organism>
<keyword evidence="2" id="KW-1185">Reference proteome</keyword>
<proteinExistence type="predicted"/>
<comment type="caution">
    <text evidence="1">The sequence shown here is derived from an EMBL/GenBank/DDBJ whole genome shotgun (WGS) entry which is preliminary data.</text>
</comment>
<dbReference type="Proteomes" id="UP000077881">
    <property type="component" value="Unassembled WGS sequence"/>
</dbReference>
<protein>
    <submittedName>
        <fullName evidence="1">Uncharacterized protein</fullName>
    </submittedName>
</protein>
<dbReference type="SUPFAM" id="SSF160544">
    <property type="entry name" value="EscU C-terminal domain-like"/>
    <property type="match status" value="1"/>
</dbReference>
<dbReference type="InterPro" id="IPR006135">
    <property type="entry name" value="T3SS_substrate_exporter"/>
</dbReference>
<name>A0A177ZZ29_9BACI</name>
<dbReference type="GO" id="GO:0009306">
    <property type="term" value="P:protein secretion"/>
    <property type="evidence" value="ECO:0007669"/>
    <property type="project" value="InterPro"/>
</dbReference>
<dbReference type="Pfam" id="PF01312">
    <property type="entry name" value="Bac_export_2"/>
    <property type="match status" value="1"/>
</dbReference>
<dbReference type="PATRIC" id="fig|217031.6.peg.1746"/>
<evidence type="ECO:0000313" key="2">
    <source>
        <dbReference type="Proteomes" id="UP000077881"/>
    </source>
</evidence>
<evidence type="ECO:0000313" key="1">
    <source>
        <dbReference type="EMBL" id="OAK72570.1"/>
    </source>
</evidence>
<gene>
    <name evidence="1" type="ORF">ABB05_08260</name>
</gene>
<sequence>MKDQNEQSRKEAIALGYQSDQHEAPIVLAKGKGLIAENILKKAQSNQIPIQQDPALLELLGQLNINETIPEELYQAVAEVFAFVYQLDRKKSNDS</sequence>
<dbReference type="Gene3D" id="3.40.1690.10">
    <property type="entry name" value="secretion proteins EscU"/>
    <property type="match status" value="1"/>
</dbReference>